<gene>
    <name evidence="2" type="primary">ATP8</name>
</gene>
<accession>A0A7S5DCP4</accession>
<keyword evidence="1" id="KW-1133">Transmembrane helix</keyword>
<reference evidence="2" key="1">
    <citation type="submission" date="2018-05" db="EMBL/GenBank/DDBJ databases">
        <authorList>
            <person name="Huang Y."/>
            <person name="Qin D."/>
        </authorList>
    </citation>
    <scope>NUCLEOTIDE SEQUENCE</scope>
</reference>
<dbReference type="EMBL" id="MH293455">
    <property type="protein sequence ID" value="QBZ38085.1"/>
    <property type="molecule type" value="Genomic_DNA"/>
</dbReference>
<proteinExistence type="predicted"/>
<dbReference type="AlphaFoldDB" id="A0A7S5DCP4"/>
<sequence>MPQMSPSSWLMLMFMSILMINLVKMNLFFEKKNDT</sequence>
<protein>
    <submittedName>
        <fullName evidence="2">ATP synthase F0 subunit 8</fullName>
    </submittedName>
</protein>
<organism evidence="2">
    <name type="scientific">Bambusiphaga maculata</name>
    <dbReference type="NCBI Taxonomy" id="871415"/>
    <lineage>
        <taxon>Eukaryota</taxon>
        <taxon>Metazoa</taxon>
        <taxon>Ecdysozoa</taxon>
        <taxon>Arthropoda</taxon>
        <taxon>Hexapoda</taxon>
        <taxon>Insecta</taxon>
        <taxon>Pterygota</taxon>
        <taxon>Neoptera</taxon>
        <taxon>Paraneoptera</taxon>
        <taxon>Hemiptera</taxon>
        <taxon>Auchenorrhyncha</taxon>
        <taxon>Fulgoroidea</taxon>
        <taxon>Delphacidae</taxon>
        <taxon>Delphacinae</taxon>
        <taxon>Bambusiphaga</taxon>
    </lineage>
</organism>
<name>A0A7S5DCP4_9HEMI</name>
<evidence type="ECO:0000256" key="1">
    <source>
        <dbReference type="SAM" id="Phobius"/>
    </source>
</evidence>
<keyword evidence="1" id="KW-0812">Transmembrane</keyword>
<geneLocation type="mitochondrion" evidence="2"/>
<reference evidence="2" key="2">
    <citation type="journal article" date="2020" name="Genomics">
        <title>Contribution to the mitogenome diversity in Delphacinae: Phylogenetic and ecological implications.</title>
        <authorList>
            <person name="Huang Y.-X."/>
            <person name="Ren F.-J."/>
            <person name="Bartlett C.R."/>
            <person name="Wei Y.-S."/>
            <person name="Qin D.-Z."/>
        </authorList>
    </citation>
    <scope>NUCLEOTIDE SEQUENCE</scope>
</reference>
<feature type="transmembrane region" description="Helical" evidence="1">
    <location>
        <begin position="6"/>
        <end position="23"/>
    </location>
</feature>
<keyword evidence="2" id="KW-0496">Mitochondrion</keyword>
<keyword evidence="1" id="KW-0472">Membrane</keyword>
<evidence type="ECO:0000313" key="2">
    <source>
        <dbReference type="EMBL" id="QBZ38085.1"/>
    </source>
</evidence>